<dbReference type="Proteomes" id="UP001209083">
    <property type="component" value="Chromosome"/>
</dbReference>
<evidence type="ECO:0000256" key="13">
    <source>
        <dbReference type="ARBA" id="ARBA00023268"/>
    </source>
</evidence>
<evidence type="ECO:0000256" key="18">
    <source>
        <dbReference type="HAMAP-Rule" id="MF_01966"/>
    </source>
</evidence>
<evidence type="ECO:0000256" key="19">
    <source>
        <dbReference type="PIRNR" id="PIRNR017184"/>
    </source>
</evidence>
<evidence type="ECO:0000256" key="1">
    <source>
        <dbReference type="ARBA" id="ARBA00000013"/>
    </source>
</evidence>
<dbReference type="SUPFAM" id="SSF64153">
    <property type="entry name" value="YjeF N-terminal domain-like"/>
    <property type="match status" value="1"/>
</dbReference>
<comment type="similarity">
    <text evidence="18">Belongs to the NnrE/AIBP family.</text>
</comment>
<dbReference type="EC" id="4.2.1.136" evidence="19"/>
<dbReference type="Pfam" id="PF01256">
    <property type="entry name" value="Carb_kinase"/>
    <property type="match status" value="1"/>
</dbReference>
<comment type="catalytic activity">
    <reaction evidence="15 17 19">
        <text>(6S)-NADHX + ADP = AMP + phosphate + NADH + H(+)</text>
        <dbReference type="Rhea" id="RHEA:32223"/>
        <dbReference type="ChEBI" id="CHEBI:15378"/>
        <dbReference type="ChEBI" id="CHEBI:43474"/>
        <dbReference type="ChEBI" id="CHEBI:57945"/>
        <dbReference type="ChEBI" id="CHEBI:64074"/>
        <dbReference type="ChEBI" id="CHEBI:456215"/>
        <dbReference type="ChEBI" id="CHEBI:456216"/>
        <dbReference type="EC" id="4.2.1.136"/>
    </reaction>
</comment>
<keyword evidence="8 17" id="KW-0521">NADP</keyword>
<feature type="binding site" evidence="17">
    <location>
        <position position="312"/>
    </location>
    <ligand>
        <name>(6S)-NADPHX</name>
        <dbReference type="ChEBI" id="CHEBI:64076"/>
    </ligand>
</feature>
<dbReference type="PROSITE" id="PS51383">
    <property type="entry name" value="YJEF_C_3"/>
    <property type="match status" value="1"/>
</dbReference>
<comment type="similarity">
    <text evidence="17">Belongs to the NnrD/CARKD family.</text>
</comment>
<accession>A0ABY8QY93</accession>
<dbReference type="NCBIfam" id="TIGR00197">
    <property type="entry name" value="yjeF_nterm"/>
    <property type="match status" value="1"/>
</dbReference>
<keyword evidence="11 18" id="KW-0413">Isomerase</keyword>
<protein>
    <recommendedName>
        <fullName evidence="19">Bifunctional NAD(P)H-hydrate repair enzyme</fullName>
    </recommendedName>
    <alternativeName>
        <fullName evidence="19">Nicotinamide nucleotide repair protein</fullName>
    </alternativeName>
    <domain>
        <recommendedName>
            <fullName evidence="19">ADP-dependent (S)-NAD(P)H-hydrate dehydratase</fullName>
            <ecNumber evidence="19">4.2.1.136</ecNumber>
        </recommendedName>
        <alternativeName>
            <fullName evidence="19">ADP-dependent NAD(P)HX dehydratase</fullName>
        </alternativeName>
    </domain>
    <domain>
        <recommendedName>
            <fullName evidence="19">NAD(P)H-hydrate epimerase</fullName>
            <ecNumber evidence="19">5.1.99.6</ecNumber>
        </recommendedName>
    </domain>
</protein>
<keyword evidence="9 18" id="KW-0630">Potassium</keyword>
<dbReference type="InterPro" id="IPR000631">
    <property type="entry name" value="CARKD"/>
</dbReference>
<dbReference type="InterPro" id="IPR004443">
    <property type="entry name" value="YjeF_N_dom"/>
</dbReference>
<keyword evidence="10 17" id="KW-0520">NAD</keyword>
<comment type="catalytic activity">
    <reaction evidence="1 18 19">
        <text>(6R)-NADHX = (6S)-NADHX</text>
        <dbReference type="Rhea" id="RHEA:32215"/>
        <dbReference type="ChEBI" id="CHEBI:64074"/>
        <dbReference type="ChEBI" id="CHEBI:64075"/>
        <dbReference type="EC" id="5.1.99.6"/>
    </reaction>
</comment>
<comment type="cofactor">
    <cofactor evidence="18 19">
        <name>K(+)</name>
        <dbReference type="ChEBI" id="CHEBI:29103"/>
    </cofactor>
    <text evidence="18 19">Binds 1 potassium ion per subunit.</text>
</comment>
<comment type="caution">
    <text evidence="18">Lacks conserved residue(s) required for the propagation of feature annotation.</text>
</comment>
<evidence type="ECO:0000256" key="5">
    <source>
        <dbReference type="ARBA" id="ARBA00022723"/>
    </source>
</evidence>
<evidence type="ECO:0000256" key="11">
    <source>
        <dbReference type="ARBA" id="ARBA00023235"/>
    </source>
</evidence>
<comment type="function">
    <text evidence="17">Catalyzes the dehydration of the S-form of NAD(P)HX at the expense of ADP, which is converted to AMP. Together with NAD(P)HX epimerase, which catalyzes the epimerization of the S- and R-forms, the enzyme allows the repair of both epimers of NAD(P)HX, a damaged form of NAD(P)H that is a result of enzymatic or heat-dependent hydration.</text>
</comment>
<evidence type="ECO:0000256" key="17">
    <source>
        <dbReference type="HAMAP-Rule" id="MF_01965"/>
    </source>
</evidence>
<evidence type="ECO:0000313" key="22">
    <source>
        <dbReference type="EMBL" id="WGW13997.1"/>
    </source>
</evidence>
<dbReference type="InterPro" id="IPR017953">
    <property type="entry name" value="Carbohydrate_kinase_pred_CS"/>
</dbReference>
<comment type="cofactor">
    <cofactor evidence="17">
        <name>Mg(2+)</name>
        <dbReference type="ChEBI" id="CHEBI:18420"/>
    </cofactor>
</comment>
<feature type="binding site" evidence="18">
    <location>
        <begin position="131"/>
        <end position="137"/>
    </location>
    <ligand>
        <name>(6S)-NADPHX</name>
        <dbReference type="ChEBI" id="CHEBI:64076"/>
    </ligand>
</feature>
<feature type="binding site" evidence="17">
    <location>
        <position position="262"/>
    </location>
    <ligand>
        <name>(6S)-NADPHX</name>
        <dbReference type="ChEBI" id="CHEBI:64076"/>
    </ligand>
</feature>
<comment type="function">
    <text evidence="14 19">Bifunctional enzyme that catalyzes the epimerization of the S- and R-forms of NAD(P)HX and the dehydration of the S-form of NAD(P)HX at the expense of ADP, which is converted to AMP. This allows the repair of both epimers of NAD(P)HX, a damaged form of NAD(P)H that is a result of enzymatic or heat-dependent hydration.</text>
</comment>
<feature type="binding site" evidence="17">
    <location>
        <position position="361"/>
    </location>
    <ligand>
        <name>(6S)-NADPHX</name>
        <dbReference type="ChEBI" id="CHEBI:64076"/>
    </ligand>
</feature>
<feature type="binding site" evidence="17">
    <location>
        <position position="433"/>
    </location>
    <ligand>
        <name>AMP</name>
        <dbReference type="ChEBI" id="CHEBI:456215"/>
    </ligand>
</feature>
<dbReference type="SUPFAM" id="SSF53613">
    <property type="entry name" value="Ribokinase-like"/>
    <property type="match status" value="1"/>
</dbReference>
<feature type="binding site" evidence="18">
    <location>
        <position position="127"/>
    </location>
    <ligand>
        <name>K(+)</name>
        <dbReference type="ChEBI" id="CHEBI:29103"/>
    </ligand>
</feature>
<evidence type="ECO:0000256" key="9">
    <source>
        <dbReference type="ARBA" id="ARBA00022958"/>
    </source>
</evidence>
<dbReference type="InterPro" id="IPR030677">
    <property type="entry name" value="Nnr"/>
</dbReference>
<comment type="subunit">
    <text evidence="17">Homotetramer.</text>
</comment>
<keyword evidence="6 17" id="KW-0547">Nucleotide-binding</keyword>
<dbReference type="Gene3D" id="3.40.1190.20">
    <property type="match status" value="1"/>
</dbReference>
<evidence type="ECO:0000256" key="10">
    <source>
        <dbReference type="ARBA" id="ARBA00023027"/>
    </source>
</evidence>
<evidence type="ECO:0000313" key="23">
    <source>
        <dbReference type="Proteomes" id="UP001209083"/>
    </source>
</evidence>
<dbReference type="CDD" id="cd01171">
    <property type="entry name" value="YXKO-related"/>
    <property type="match status" value="1"/>
</dbReference>
<evidence type="ECO:0000256" key="4">
    <source>
        <dbReference type="ARBA" id="ARBA00009524"/>
    </source>
</evidence>
<feature type="binding site" evidence="18">
    <location>
        <position position="163"/>
    </location>
    <ligand>
        <name>(6S)-NADPHX</name>
        <dbReference type="ChEBI" id="CHEBI:64076"/>
    </ligand>
</feature>
<organism evidence="22 23">
    <name type="scientific">Saxibacter everestensis</name>
    <dbReference type="NCBI Taxonomy" id="2909229"/>
    <lineage>
        <taxon>Bacteria</taxon>
        <taxon>Bacillati</taxon>
        <taxon>Actinomycetota</taxon>
        <taxon>Actinomycetes</taxon>
        <taxon>Micrococcales</taxon>
        <taxon>Brevibacteriaceae</taxon>
        <taxon>Saxibacter</taxon>
    </lineage>
</organism>
<evidence type="ECO:0000256" key="16">
    <source>
        <dbReference type="ARBA" id="ARBA00049209"/>
    </source>
</evidence>
<dbReference type="PROSITE" id="PS51385">
    <property type="entry name" value="YJEF_N"/>
    <property type="match status" value="1"/>
</dbReference>
<comment type="catalytic activity">
    <reaction evidence="16 17 19">
        <text>(6S)-NADPHX + ADP = AMP + phosphate + NADPH + H(+)</text>
        <dbReference type="Rhea" id="RHEA:32235"/>
        <dbReference type="ChEBI" id="CHEBI:15378"/>
        <dbReference type="ChEBI" id="CHEBI:43474"/>
        <dbReference type="ChEBI" id="CHEBI:57783"/>
        <dbReference type="ChEBI" id="CHEBI:64076"/>
        <dbReference type="ChEBI" id="CHEBI:456215"/>
        <dbReference type="ChEBI" id="CHEBI:456216"/>
        <dbReference type="EC" id="4.2.1.136"/>
    </reaction>
</comment>
<dbReference type="Gene3D" id="3.40.50.10260">
    <property type="entry name" value="YjeF N-terminal domain"/>
    <property type="match status" value="1"/>
</dbReference>
<dbReference type="EMBL" id="CP090958">
    <property type="protein sequence ID" value="WGW13997.1"/>
    <property type="molecule type" value="Genomic_DNA"/>
</dbReference>
<feature type="domain" description="YjeF C-terminal" evidence="20">
    <location>
        <begin position="227"/>
        <end position="495"/>
    </location>
</feature>
<keyword evidence="23" id="KW-1185">Reference proteome</keyword>
<feature type="binding site" evidence="18">
    <location>
        <position position="166"/>
    </location>
    <ligand>
        <name>K(+)</name>
        <dbReference type="ChEBI" id="CHEBI:29103"/>
    </ligand>
</feature>
<comment type="function">
    <text evidence="18">Catalyzes the epimerization of the S- and R-forms of NAD(P)HX, a damaged form of NAD(P)H that is a result of enzymatic or heat-dependent hydration. This is a prerequisite for the S-specific NAD(P)H-hydrate dehydratase to allow the repair of both epimers of NAD(P)HX.</text>
</comment>
<dbReference type="PROSITE" id="PS01050">
    <property type="entry name" value="YJEF_C_2"/>
    <property type="match status" value="1"/>
</dbReference>
<evidence type="ECO:0000259" key="20">
    <source>
        <dbReference type="PROSITE" id="PS51383"/>
    </source>
</evidence>
<dbReference type="EC" id="5.1.99.6" evidence="19"/>
<sequence>MRRAWTPDQVRACETPLLDAGQGDALMSRAAAGLANVCATELRERYGHVYGSRVLALVGKGNNGGDALFAACRLARRGAHVTVLLCAGRAHPAGLRAVRALNIDVRELDESDDDVLRFLLCAHLVIDGIAGTGARAGLPDRLGELVRRWRGRKPGRQLVVAVDVPSGVDAGTGQTGGSAIAADVTVTFAGLKTGLLIPPAARNAGRVEVVDIGLELADEQAVVLAVEASDVAALWPAPEPSDHKYSRGVLGLVAGSARYPGAAVLAADAAVSAGVGMLRYVGPDTPGGLIAQRSPEVVAGAGRVQAWALGSGVAPDEESQVDAIRAALDEAIETQLPCVLDAGAFDLIYGPLGMPAILTPHAGELATLLGRLSGTIVSREEIEADPARHAKSVAEAANAVVLLKGAHTVISQPAGPDYVQGPATAWLATAGSGDVLTGVLGALAATAGRKSLPQLAELAALGSFVHGQAALLASQGGPLRSLHVAAAVKYAVTELRVRAREEKNVGQWQL</sequence>
<dbReference type="InterPro" id="IPR036652">
    <property type="entry name" value="YjeF_N_dom_sf"/>
</dbReference>
<feature type="domain" description="YjeF N-terminal" evidence="21">
    <location>
        <begin position="10"/>
        <end position="220"/>
    </location>
</feature>
<feature type="binding site" evidence="18">
    <location>
        <position position="63"/>
    </location>
    <ligand>
        <name>K(+)</name>
        <dbReference type="ChEBI" id="CHEBI:29103"/>
    </ligand>
</feature>
<keyword evidence="13" id="KW-0511">Multifunctional enzyme</keyword>
<dbReference type="Pfam" id="PF03853">
    <property type="entry name" value="YjeF_N"/>
    <property type="match status" value="1"/>
</dbReference>
<dbReference type="HAMAP" id="MF_01966">
    <property type="entry name" value="NADHX_epimerase"/>
    <property type="match status" value="1"/>
</dbReference>
<keyword evidence="7 17" id="KW-0067">ATP-binding</keyword>
<evidence type="ECO:0000256" key="3">
    <source>
        <dbReference type="ARBA" id="ARBA00006001"/>
    </source>
</evidence>
<feature type="binding site" evidence="18">
    <location>
        <begin position="62"/>
        <end position="66"/>
    </location>
    <ligand>
        <name>(6S)-NADPHX</name>
        <dbReference type="ChEBI" id="CHEBI:64076"/>
    </ligand>
</feature>
<feature type="binding site" evidence="17">
    <location>
        <position position="434"/>
    </location>
    <ligand>
        <name>(6S)-NADPHX</name>
        <dbReference type="ChEBI" id="CHEBI:64076"/>
    </ligand>
</feature>
<dbReference type="InterPro" id="IPR029056">
    <property type="entry name" value="Ribokinase-like"/>
</dbReference>
<reference evidence="22 23" key="1">
    <citation type="submission" date="2023-05" db="EMBL/GenBank/DDBJ databases">
        <title>Lithophilousrod everest ZFBP1038 complete genpme.</title>
        <authorList>
            <person name="Tian M."/>
        </authorList>
    </citation>
    <scope>NUCLEOTIDE SEQUENCE [LARGE SCALE GENOMIC DNA]</scope>
    <source>
        <strain evidence="22 23">ZFBP1038</strain>
    </source>
</reference>
<evidence type="ECO:0000256" key="2">
    <source>
        <dbReference type="ARBA" id="ARBA00000909"/>
    </source>
</evidence>
<feature type="binding site" evidence="17">
    <location>
        <begin position="404"/>
        <end position="408"/>
    </location>
    <ligand>
        <name>AMP</name>
        <dbReference type="ChEBI" id="CHEBI:456215"/>
    </ligand>
</feature>
<dbReference type="PIRSF" id="PIRSF017184">
    <property type="entry name" value="Nnr"/>
    <property type="match status" value="1"/>
</dbReference>
<dbReference type="HAMAP" id="MF_01965">
    <property type="entry name" value="NADHX_dehydratase"/>
    <property type="match status" value="1"/>
</dbReference>
<comment type="catalytic activity">
    <reaction evidence="2 18 19">
        <text>(6R)-NADPHX = (6S)-NADPHX</text>
        <dbReference type="Rhea" id="RHEA:32227"/>
        <dbReference type="ChEBI" id="CHEBI:64076"/>
        <dbReference type="ChEBI" id="CHEBI:64077"/>
        <dbReference type="EC" id="5.1.99.6"/>
    </reaction>
</comment>
<dbReference type="GO" id="GO:0052856">
    <property type="term" value="F:NAD(P)HX epimerase activity"/>
    <property type="evidence" value="ECO:0007669"/>
    <property type="project" value="UniProtKB-EC"/>
</dbReference>
<keyword evidence="12 17" id="KW-0456">Lyase</keyword>
<keyword evidence="5 18" id="KW-0479">Metal-binding</keyword>
<comment type="similarity">
    <text evidence="3 19">In the N-terminal section; belongs to the NnrE/AIBP family.</text>
</comment>
<dbReference type="PANTHER" id="PTHR12592">
    <property type="entry name" value="ATP-DEPENDENT (S)-NAD(P)H-HYDRATE DEHYDRATASE FAMILY MEMBER"/>
    <property type="match status" value="1"/>
</dbReference>
<comment type="similarity">
    <text evidence="4 19">In the C-terminal section; belongs to the NnrD/CARKD family.</text>
</comment>
<gene>
    <name evidence="17" type="primary">nnrD</name>
    <name evidence="18" type="synonym">nnrE</name>
    <name evidence="22" type="ORF">LWF01_03785</name>
</gene>
<evidence type="ECO:0000256" key="15">
    <source>
        <dbReference type="ARBA" id="ARBA00048238"/>
    </source>
</evidence>
<evidence type="ECO:0000256" key="8">
    <source>
        <dbReference type="ARBA" id="ARBA00022857"/>
    </source>
</evidence>
<evidence type="ECO:0000256" key="12">
    <source>
        <dbReference type="ARBA" id="ARBA00023239"/>
    </source>
</evidence>
<name>A0ABY8QY93_9MICO</name>
<evidence type="ECO:0000259" key="21">
    <source>
        <dbReference type="PROSITE" id="PS51385"/>
    </source>
</evidence>
<proteinExistence type="inferred from homology"/>
<evidence type="ECO:0000256" key="14">
    <source>
        <dbReference type="ARBA" id="ARBA00025153"/>
    </source>
</evidence>
<evidence type="ECO:0000256" key="7">
    <source>
        <dbReference type="ARBA" id="ARBA00022840"/>
    </source>
</evidence>
<dbReference type="PANTHER" id="PTHR12592:SF0">
    <property type="entry name" value="ATP-DEPENDENT (S)-NAD(P)H-HYDRATE DEHYDRATASE"/>
    <property type="match status" value="1"/>
</dbReference>
<evidence type="ECO:0000256" key="6">
    <source>
        <dbReference type="ARBA" id="ARBA00022741"/>
    </source>
</evidence>